<dbReference type="AlphaFoldDB" id="A0AAN8M826"/>
<evidence type="ECO:0000256" key="1">
    <source>
        <dbReference type="SAM" id="MobiDB-lite"/>
    </source>
</evidence>
<accession>A0AAN8M826</accession>
<dbReference type="EMBL" id="JAGTTL010000003">
    <property type="protein sequence ID" value="KAK6324384.1"/>
    <property type="molecule type" value="Genomic_DNA"/>
</dbReference>
<dbReference type="Gene3D" id="2.20.70.10">
    <property type="match status" value="1"/>
</dbReference>
<organism evidence="2 3">
    <name type="scientific">Coregonus suidteri</name>
    <dbReference type="NCBI Taxonomy" id="861788"/>
    <lineage>
        <taxon>Eukaryota</taxon>
        <taxon>Metazoa</taxon>
        <taxon>Chordata</taxon>
        <taxon>Craniata</taxon>
        <taxon>Vertebrata</taxon>
        <taxon>Euteleostomi</taxon>
        <taxon>Actinopterygii</taxon>
        <taxon>Neopterygii</taxon>
        <taxon>Teleostei</taxon>
        <taxon>Protacanthopterygii</taxon>
        <taxon>Salmoniformes</taxon>
        <taxon>Salmonidae</taxon>
        <taxon>Coregoninae</taxon>
        <taxon>Coregonus</taxon>
    </lineage>
</organism>
<evidence type="ECO:0008006" key="4">
    <source>
        <dbReference type="Google" id="ProtNLM"/>
    </source>
</evidence>
<dbReference type="Proteomes" id="UP001356427">
    <property type="component" value="Unassembled WGS sequence"/>
</dbReference>
<name>A0AAN8M826_9TELE</name>
<comment type="caution">
    <text evidence="2">The sequence shown here is derived from an EMBL/GenBank/DDBJ whole genome shotgun (WGS) entry which is preliminary data.</text>
</comment>
<reference evidence="2 3" key="1">
    <citation type="submission" date="2021-04" db="EMBL/GenBank/DDBJ databases">
        <authorList>
            <person name="De Guttry C."/>
            <person name="Zahm M."/>
            <person name="Klopp C."/>
            <person name="Cabau C."/>
            <person name="Louis A."/>
            <person name="Berthelot C."/>
            <person name="Parey E."/>
            <person name="Roest Crollius H."/>
            <person name="Montfort J."/>
            <person name="Robinson-Rechavi M."/>
            <person name="Bucao C."/>
            <person name="Bouchez O."/>
            <person name="Gislard M."/>
            <person name="Lluch J."/>
            <person name="Milhes M."/>
            <person name="Lampietro C."/>
            <person name="Lopez Roques C."/>
            <person name="Donnadieu C."/>
            <person name="Braasch I."/>
            <person name="Desvignes T."/>
            <person name="Postlethwait J."/>
            <person name="Bobe J."/>
            <person name="Wedekind C."/>
            <person name="Guiguen Y."/>
        </authorList>
    </citation>
    <scope>NUCLEOTIDE SEQUENCE [LARGE SCALE GENOMIC DNA]</scope>
    <source>
        <strain evidence="2">Cs_M1</strain>
        <tissue evidence="2">Blood</tissue>
    </source>
</reference>
<gene>
    <name evidence="2" type="ORF">J4Q44_G00037260</name>
</gene>
<proteinExistence type="predicted"/>
<evidence type="ECO:0000313" key="2">
    <source>
        <dbReference type="EMBL" id="KAK6324384.1"/>
    </source>
</evidence>
<protein>
    <recommendedName>
        <fullName evidence="4">WW domain-containing protein</fullName>
    </recommendedName>
</protein>
<feature type="non-terminal residue" evidence="2">
    <location>
        <position position="88"/>
    </location>
</feature>
<sequence length="88" mass="9512">MTDKAAVYYWCIPSGATQWERPAPRHPLTTQEGSGLGNGSPALAPDDQRKGCVSPRSDSTTSDSSLETLPLYGHSNLPSCGFINSYYF</sequence>
<evidence type="ECO:0000313" key="3">
    <source>
        <dbReference type="Proteomes" id="UP001356427"/>
    </source>
</evidence>
<feature type="region of interest" description="Disordered" evidence="1">
    <location>
        <begin position="17"/>
        <end position="77"/>
    </location>
</feature>
<keyword evidence="3" id="KW-1185">Reference proteome</keyword>